<dbReference type="Pfam" id="PF13588">
    <property type="entry name" value="HSDR_N_2"/>
    <property type="match status" value="1"/>
</dbReference>
<dbReference type="InterPro" id="IPR029464">
    <property type="entry name" value="HSDR_N"/>
</dbReference>
<sequence>MVIQIKDNKIYAPLKDKWLILKPEEEVRQTYIKRLVDSYGYAIDKMDQDTSI</sequence>
<evidence type="ECO:0000259" key="1">
    <source>
        <dbReference type="Pfam" id="PF13588"/>
    </source>
</evidence>
<comment type="caution">
    <text evidence="2">The sequence shown here is derived from an EMBL/GenBank/DDBJ whole genome shotgun (WGS) entry which is preliminary data.</text>
</comment>
<gene>
    <name evidence="2" type="ORF">HMPREF9944_00959</name>
</gene>
<organism evidence="2 3">
    <name type="scientific">Segatella maculosa OT 289</name>
    <dbReference type="NCBI Taxonomy" id="999422"/>
    <lineage>
        <taxon>Bacteria</taxon>
        <taxon>Pseudomonadati</taxon>
        <taxon>Bacteroidota</taxon>
        <taxon>Bacteroidia</taxon>
        <taxon>Bacteroidales</taxon>
        <taxon>Prevotellaceae</taxon>
        <taxon>Segatella</taxon>
    </lineage>
</organism>
<dbReference type="RefSeq" id="WP_008564779.1">
    <property type="nucleotide sequence ID" value="NZ_JH594502.1"/>
</dbReference>
<dbReference type="EMBL" id="AGEK01000018">
    <property type="protein sequence ID" value="EHO72247.1"/>
    <property type="molecule type" value="Genomic_DNA"/>
</dbReference>
<dbReference type="AlphaFoldDB" id="H1HLB5"/>
<protein>
    <recommendedName>
        <fullName evidence="1">Type I restriction enzyme R protein N-terminal domain-containing protein</fullName>
    </recommendedName>
</protein>
<dbReference type="STRING" id="999422.HMPREF9944_00959"/>
<name>H1HLB5_9BACT</name>
<evidence type="ECO:0000313" key="2">
    <source>
        <dbReference type="EMBL" id="EHO72247.1"/>
    </source>
</evidence>
<evidence type="ECO:0000313" key="3">
    <source>
        <dbReference type="Proteomes" id="UP000003167"/>
    </source>
</evidence>
<reference evidence="2 3" key="1">
    <citation type="submission" date="2011-12" db="EMBL/GenBank/DDBJ databases">
        <title>The Genome Sequence of Prevotella maculosa OT 289.</title>
        <authorList>
            <consortium name="The Broad Institute Genome Sequencing Platform"/>
            <person name="Earl A."/>
            <person name="Ward D."/>
            <person name="Feldgarden M."/>
            <person name="Gevers D."/>
            <person name="Izard J."/>
            <person name="Blanton J.M."/>
            <person name="Mathney J."/>
            <person name="Tanner A.C."/>
            <person name="Dewhirst F.E."/>
            <person name="Young S.K."/>
            <person name="Zeng Q."/>
            <person name="Gargeya S."/>
            <person name="Fitzgerald M."/>
            <person name="Haas B."/>
            <person name="Abouelleil A."/>
            <person name="Alvarado L."/>
            <person name="Arachchi H.M."/>
            <person name="Berlin A."/>
            <person name="Chapman S.B."/>
            <person name="Gearin G."/>
            <person name="Goldberg J."/>
            <person name="Griggs A."/>
            <person name="Gujja S."/>
            <person name="Hansen M."/>
            <person name="Heiman D."/>
            <person name="Howarth C."/>
            <person name="Larimer J."/>
            <person name="Lui A."/>
            <person name="MacDonald P.J.P."/>
            <person name="McCowen C."/>
            <person name="Montmayeur A."/>
            <person name="Murphy C."/>
            <person name="Neiman D."/>
            <person name="Pearson M."/>
            <person name="Priest M."/>
            <person name="Roberts A."/>
            <person name="Saif S."/>
            <person name="Shea T."/>
            <person name="Sisk P."/>
            <person name="Stolte C."/>
            <person name="Sykes S."/>
            <person name="Wortman J."/>
            <person name="Nusbaum C."/>
            <person name="Birren B."/>
        </authorList>
    </citation>
    <scope>NUCLEOTIDE SEQUENCE [LARGE SCALE GENOMIC DNA]</scope>
    <source>
        <strain evidence="2 3">OT 289</strain>
    </source>
</reference>
<proteinExistence type="predicted"/>
<feature type="domain" description="Type I restriction enzyme R protein N-terminal" evidence="1">
    <location>
        <begin position="23"/>
        <end position="52"/>
    </location>
</feature>
<dbReference type="HOGENOM" id="CLU_3083220_0_0_10"/>
<dbReference type="Proteomes" id="UP000003167">
    <property type="component" value="Unassembled WGS sequence"/>
</dbReference>
<keyword evidence="3" id="KW-1185">Reference proteome</keyword>
<accession>H1HLB5</accession>